<name>A0A382Z6J3_9ZZZZ</name>
<dbReference type="EMBL" id="UINC01181427">
    <property type="protein sequence ID" value="SVD91121.1"/>
    <property type="molecule type" value="Genomic_DNA"/>
</dbReference>
<sequence>MLDKVVLDIEAQIEIADQVVEIALEQQKALDNDNLDDFIELGRDRGDLIQCLNTMQNSARAGLDIVINGDDTINMMGLEGKLAE</sequence>
<organism evidence="1">
    <name type="scientific">marine metagenome</name>
    <dbReference type="NCBI Taxonomy" id="408172"/>
    <lineage>
        <taxon>unclassified sequences</taxon>
        <taxon>metagenomes</taxon>
        <taxon>ecological metagenomes</taxon>
    </lineage>
</organism>
<protein>
    <recommendedName>
        <fullName evidence="2">PhoU domain-containing protein</fullName>
    </recommendedName>
</protein>
<reference evidence="1" key="1">
    <citation type="submission" date="2018-05" db="EMBL/GenBank/DDBJ databases">
        <authorList>
            <person name="Lanie J.A."/>
            <person name="Ng W.-L."/>
            <person name="Kazmierczak K.M."/>
            <person name="Andrzejewski T.M."/>
            <person name="Davidsen T.M."/>
            <person name="Wayne K.J."/>
            <person name="Tettelin H."/>
            <person name="Glass J.I."/>
            <person name="Rusch D."/>
            <person name="Podicherti R."/>
            <person name="Tsui H.-C.T."/>
            <person name="Winkler M.E."/>
        </authorList>
    </citation>
    <scope>NUCLEOTIDE SEQUENCE</scope>
</reference>
<evidence type="ECO:0008006" key="2">
    <source>
        <dbReference type="Google" id="ProtNLM"/>
    </source>
</evidence>
<gene>
    <name evidence="1" type="ORF">METZ01_LOCUS443975</name>
</gene>
<accession>A0A382Z6J3</accession>
<proteinExistence type="predicted"/>
<feature type="non-terminal residue" evidence="1">
    <location>
        <position position="84"/>
    </location>
</feature>
<evidence type="ECO:0000313" key="1">
    <source>
        <dbReference type="EMBL" id="SVD91121.1"/>
    </source>
</evidence>
<dbReference type="AlphaFoldDB" id="A0A382Z6J3"/>